<proteinExistence type="predicted"/>
<organism evidence="6">
    <name type="scientific">Muribaculaceae bacterium Z82</name>
    <dbReference type="NCBI Taxonomy" id="2304548"/>
    <lineage>
        <taxon>Bacteria</taxon>
        <taxon>Pseudomonadati</taxon>
        <taxon>Bacteroidota</taxon>
        <taxon>Bacteroidia</taxon>
        <taxon>Bacteroidales</taxon>
        <taxon>Muribaculaceae</taxon>
    </lineage>
</organism>
<feature type="transmembrane region" description="Helical" evidence="4">
    <location>
        <begin position="267"/>
        <end position="289"/>
    </location>
</feature>
<gene>
    <name evidence="6" type="ORF">D1639_03905</name>
</gene>
<feature type="transmembrane region" description="Helical" evidence="4">
    <location>
        <begin position="361"/>
        <end position="383"/>
    </location>
</feature>
<feature type="transmembrane region" description="Helical" evidence="4">
    <location>
        <begin position="389"/>
        <end position="412"/>
    </location>
</feature>
<feature type="transmembrane region" description="Helical" evidence="4">
    <location>
        <begin position="326"/>
        <end position="349"/>
    </location>
</feature>
<comment type="caution">
    <text evidence="6">The sequence shown here is derived from an EMBL/GenBank/DDBJ whole genome shotgun (WGS) entry which is preliminary data.</text>
</comment>
<dbReference type="SUPFAM" id="SSF103473">
    <property type="entry name" value="MFS general substrate transporter"/>
    <property type="match status" value="1"/>
</dbReference>
<accession>A0A7C9NC30</accession>
<feature type="transmembrane region" description="Helical" evidence="4">
    <location>
        <begin position="54"/>
        <end position="73"/>
    </location>
</feature>
<reference evidence="6" key="1">
    <citation type="submission" date="2018-08" db="EMBL/GenBank/DDBJ databases">
        <title>Murine metabolic-syndrome-specific gut microbial biobank.</title>
        <authorList>
            <person name="Liu C."/>
        </authorList>
    </citation>
    <scope>NUCLEOTIDE SEQUENCE [LARGE SCALE GENOMIC DNA]</scope>
    <source>
        <strain evidence="6">Z82</strain>
    </source>
</reference>
<protein>
    <submittedName>
        <fullName evidence="6">MFS transporter</fullName>
    </submittedName>
</protein>
<dbReference type="Pfam" id="PF07690">
    <property type="entry name" value="MFS_1"/>
    <property type="match status" value="1"/>
</dbReference>
<feature type="transmembrane region" description="Helical" evidence="4">
    <location>
        <begin position="105"/>
        <end position="124"/>
    </location>
</feature>
<name>A0A7C9NC30_9BACT</name>
<dbReference type="InterPro" id="IPR050327">
    <property type="entry name" value="Proton-linked_MCT"/>
</dbReference>
<evidence type="ECO:0000256" key="4">
    <source>
        <dbReference type="SAM" id="Phobius"/>
    </source>
</evidence>
<evidence type="ECO:0000259" key="5">
    <source>
        <dbReference type="PROSITE" id="PS50850"/>
    </source>
</evidence>
<dbReference type="InterPro" id="IPR011701">
    <property type="entry name" value="MFS"/>
</dbReference>
<sequence length="421" mass="44958">MSSSKKGTVWAWLVVLGCIGFYSIPTGVIANTSGIFVAPVMDQFGWTQTDTTMYRTIQPIVSAIVAPFAGRILQKGNPRWILAIVSAAFGLASWASAYATELWQWNLYGVVFGITAGFFMYLAAPVLVNTWFKKNAGIAISITAAVLSLIGAFASPIGQQLISMYDWQTARSIMSIFTTVVSVALTVLFVRKSPEVMGLLPYGAGDKPGETKAEAMKEADEYEGQGATMEQARRSPGLYMLVLVAGIFVMCAAFFQQIPAICTRGELGAAAGAMAVSIMMVGGIVFKLVLGALNDIIGVRWTGIISAAAGAIGIFLAYIAGGNVMVFYAGMVIFGGGYAGLTVIAPMLARTAFGSINYSQIYSWVSTGIFVFTAISFVVYGMIYDTTGSYDLCFLVVIAMYVLAVVLVPLTIKVSQRAWKK</sequence>
<dbReference type="PANTHER" id="PTHR11360">
    <property type="entry name" value="MONOCARBOXYLATE TRANSPORTER"/>
    <property type="match status" value="1"/>
</dbReference>
<feature type="transmembrane region" description="Helical" evidence="4">
    <location>
        <begin position="301"/>
        <end position="320"/>
    </location>
</feature>
<feature type="transmembrane region" description="Helical" evidence="4">
    <location>
        <begin position="169"/>
        <end position="190"/>
    </location>
</feature>
<keyword evidence="3 4" id="KW-0472">Membrane</keyword>
<dbReference type="AlphaFoldDB" id="A0A7C9NC30"/>
<evidence type="ECO:0000256" key="1">
    <source>
        <dbReference type="ARBA" id="ARBA00022692"/>
    </source>
</evidence>
<dbReference type="PROSITE" id="PS51257">
    <property type="entry name" value="PROKAR_LIPOPROTEIN"/>
    <property type="match status" value="1"/>
</dbReference>
<dbReference type="InterPro" id="IPR020846">
    <property type="entry name" value="MFS_dom"/>
</dbReference>
<feature type="transmembrane region" description="Helical" evidence="4">
    <location>
        <begin position="238"/>
        <end position="255"/>
    </location>
</feature>
<feature type="domain" description="Major facilitator superfamily (MFS) profile" evidence="5">
    <location>
        <begin position="11"/>
        <end position="416"/>
    </location>
</feature>
<dbReference type="EMBL" id="QWKH01000017">
    <property type="protein sequence ID" value="NBI34188.1"/>
    <property type="molecule type" value="Genomic_DNA"/>
</dbReference>
<dbReference type="PANTHER" id="PTHR11360:SF284">
    <property type="entry name" value="EG:103B4.3 PROTEIN-RELATED"/>
    <property type="match status" value="1"/>
</dbReference>
<feature type="transmembrane region" description="Helical" evidence="4">
    <location>
        <begin position="80"/>
        <end position="99"/>
    </location>
</feature>
<evidence type="ECO:0000256" key="2">
    <source>
        <dbReference type="ARBA" id="ARBA00022989"/>
    </source>
</evidence>
<evidence type="ECO:0000256" key="3">
    <source>
        <dbReference type="ARBA" id="ARBA00023136"/>
    </source>
</evidence>
<keyword evidence="1 4" id="KW-0812">Transmembrane</keyword>
<dbReference type="GO" id="GO:0022857">
    <property type="term" value="F:transmembrane transporter activity"/>
    <property type="evidence" value="ECO:0007669"/>
    <property type="project" value="InterPro"/>
</dbReference>
<dbReference type="InterPro" id="IPR036259">
    <property type="entry name" value="MFS_trans_sf"/>
</dbReference>
<feature type="transmembrane region" description="Helical" evidence="4">
    <location>
        <begin position="136"/>
        <end position="157"/>
    </location>
</feature>
<keyword evidence="2 4" id="KW-1133">Transmembrane helix</keyword>
<evidence type="ECO:0000313" key="6">
    <source>
        <dbReference type="EMBL" id="NBI34188.1"/>
    </source>
</evidence>
<dbReference type="Gene3D" id="1.20.1250.20">
    <property type="entry name" value="MFS general substrate transporter like domains"/>
    <property type="match status" value="2"/>
</dbReference>
<dbReference type="PROSITE" id="PS50850">
    <property type="entry name" value="MFS"/>
    <property type="match status" value="1"/>
</dbReference>